<dbReference type="InterPro" id="IPR051679">
    <property type="entry name" value="DASS-Related_Transporters"/>
</dbReference>
<feature type="transmembrane region" description="Helical" evidence="7">
    <location>
        <begin position="531"/>
        <end position="552"/>
    </location>
</feature>
<dbReference type="PANTHER" id="PTHR43652:SF2">
    <property type="entry name" value="BASIC AMINO ACID ANTIPORTER YFCC-RELATED"/>
    <property type="match status" value="1"/>
</dbReference>
<feature type="transmembrane region" description="Helical" evidence="7">
    <location>
        <begin position="28"/>
        <end position="45"/>
    </location>
</feature>
<feature type="transmembrane region" description="Helical" evidence="7">
    <location>
        <begin position="57"/>
        <end position="76"/>
    </location>
</feature>
<reference evidence="10" key="1">
    <citation type="journal article" date="2019" name="Int. J. Syst. Evol. Microbiol.">
        <title>The Global Catalogue of Microorganisms (GCM) 10K type strain sequencing project: providing services to taxonomists for standard genome sequencing and annotation.</title>
        <authorList>
            <consortium name="The Broad Institute Genomics Platform"/>
            <consortium name="The Broad Institute Genome Sequencing Center for Infectious Disease"/>
            <person name="Wu L."/>
            <person name="Ma J."/>
        </authorList>
    </citation>
    <scope>NUCLEOTIDE SEQUENCE [LARGE SCALE GENOMIC DNA]</scope>
    <source>
        <strain evidence="10">CGMCC 4.7426</strain>
    </source>
</reference>
<keyword evidence="2" id="KW-0813">Transport</keyword>
<dbReference type="InterPro" id="IPR004680">
    <property type="entry name" value="Cit_transptr-like_dom"/>
</dbReference>
<dbReference type="EMBL" id="JBHSFU010000004">
    <property type="protein sequence ID" value="MFC4558000.1"/>
    <property type="molecule type" value="Genomic_DNA"/>
</dbReference>
<evidence type="ECO:0000256" key="5">
    <source>
        <dbReference type="ARBA" id="ARBA00022989"/>
    </source>
</evidence>
<comment type="subcellular location">
    <subcellularLocation>
        <location evidence="1">Membrane</location>
        <topology evidence="1">Multi-pass membrane protein</topology>
    </subcellularLocation>
</comment>
<keyword evidence="6 7" id="KW-0472">Membrane</keyword>
<proteinExistence type="predicted"/>
<feature type="transmembrane region" description="Helical" evidence="7">
    <location>
        <begin position="448"/>
        <end position="467"/>
    </location>
</feature>
<feature type="transmembrane region" description="Helical" evidence="7">
    <location>
        <begin position="172"/>
        <end position="194"/>
    </location>
</feature>
<gene>
    <name evidence="9" type="ORF">ACFO3D_07240</name>
</gene>
<feature type="domain" description="RCK C-terminal" evidence="8">
    <location>
        <begin position="206"/>
        <end position="291"/>
    </location>
</feature>
<keyword evidence="3 7" id="KW-0812">Transmembrane</keyword>
<dbReference type="Proteomes" id="UP001595989">
    <property type="component" value="Unassembled WGS sequence"/>
</dbReference>
<accession>A0ABV9DJ25</accession>
<feature type="transmembrane region" description="Helical" evidence="7">
    <location>
        <begin position="506"/>
        <end position="524"/>
    </location>
</feature>
<feature type="transmembrane region" description="Helical" evidence="7">
    <location>
        <begin position="141"/>
        <end position="160"/>
    </location>
</feature>
<evidence type="ECO:0000256" key="6">
    <source>
        <dbReference type="ARBA" id="ARBA00023136"/>
    </source>
</evidence>
<feature type="domain" description="RCK C-terminal" evidence="8">
    <location>
        <begin position="299"/>
        <end position="383"/>
    </location>
</feature>
<name>A0ABV9DJ25_9BACI</name>
<dbReference type="Pfam" id="PF03600">
    <property type="entry name" value="CitMHS"/>
    <property type="match status" value="1"/>
</dbReference>
<organism evidence="9 10">
    <name type="scientific">Virgibacillus kekensis</name>
    <dbReference type="NCBI Taxonomy" id="202261"/>
    <lineage>
        <taxon>Bacteria</taxon>
        <taxon>Bacillati</taxon>
        <taxon>Bacillota</taxon>
        <taxon>Bacilli</taxon>
        <taxon>Bacillales</taxon>
        <taxon>Bacillaceae</taxon>
        <taxon>Virgibacillus</taxon>
    </lineage>
</organism>
<keyword evidence="5 7" id="KW-1133">Transmembrane helix</keyword>
<feature type="transmembrane region" description="Helical" evidence="7">
    <location>
        <begin position="6"/>
        <end position="23"/>
    </location>
</feature>
<evidence type="ECO:0000256" key="3">
    <source>
        <dbReference type="ARBA" id="ARBA00022692"/>
    </source>
</evidence>
<evidence type="ECO:0000256" key="7">
    <source>
        <dbReference type="SAM" id="Phobius"/>
    </source>
</evidence>
<protein>
    <submittedName>
        <fullName evidence="9">SLC13 family permease</fullName>
    </submittedName>
</protein>
<evidence type="ECO:0000259" key="8">
    <source>
        <dbReference type="PROSITE" id="PS51202"/>
    </source>
</evidence>
<evidence type="ECO:0000256" key="1">
    <source>
        <dbReference type="ARBA" id="ARBA00004141"/>
    </source>
</evidence>
<dbReference type="Pfam" id="PF02080">
    <property type="entry name" value="TrkA_C"/>
    <property type="match status" value="2"/>
</dbReference>
<dbReference type="InterPro" id="IPR036721">
    <property type="entry name" value="RCK_C_sf"/>
</dbReference>
<comment type="caution">
    <text evidence="9">The sequence shown here is derived from an EMBL/GenBank/DDBJ whole genome shotgun (WGS) entry which is preliminary data.</text>
</comment>
<evidence type="ECO:0000256" key="2">
    <source>
        <dbReference type="ARBA" id="ARBA00022448"/>
    </source>
</evidence>
<dbReference type="RefSeq" id="WP_390294270.1">
    <property type="nucleotide sequence ID" value="NZ_JBHSFU010000004.1"/>
</dbReference>
<dbReference type="SUPFAM" id="SSF116726">
    <property type="entry name" value="TrkA C-terminal domain-like"/>
    <property type="match status" value="2"/>
</dbReference>
<feature type="transmembrane region" description="Helical" evidence="7">
    <location>
        <begin position="97"/>
        <end position="121"/>
    </location>
</feature>
<evidence type="ECO:0000256" key="4">
    <source>
        <dbReference type="ARBA" id="ARBA00022737"/>
    </source>
</evidence>
<keyword evidence="10" id="KW-1185">Reference proteome</keyword>
<dbReference type="InterPro" id="IPR006037">
    <property type="entry name" value="RCK_C"/>
</dbReference>
<sequence length="593" mass="64709">MTFNMIFVLFLIIAMLAVLLFDLARPDMVVFAVLVILLLTGILTPEQALSGFSNEGMLTIALLFIVAGAVQKSGLIDQMMKGWLKNSKTQTGSMIRFFVPISVFSAFLNNTPIVVTFTPIIKNWCEDRGIAPSKFLIPLSYVTILGGTITLIGTSTNLVVHGMLTGTYGMQGFSLFTLAVVGIPVALIGLVYLFTIGRRLLPDNKGFSQRIKEDSKEYIAEMKVTGDFQHIGKSVKGAGLRDLKGLYLVEIIRENEHISPVKSSTIIKHGDRLIFTGLISTIADLEKIKGLELETGTTIGLNDLKNGTSNLIEVVVSHESVLTTKSIKESQFRSRYDAGVIAVHRNNERIKSKVGDIVLRPGDTLLLLAGTDFLEKYQQSNDFYVVSSLDTPPSLKQNSAKGWFSIALLVVMILLVTIGLLSMFKAMALAVLILIGCKIITPQEAKRYIQFDVLLLIASALGIGIAMRETELAQWIANGLVNFGEPLGLLTMVFMVYFLTNLFTELITNTAAAVLMVPIGIALADQLNVDPMGFAVTIAIAASASFVTPIGYQTNLIVYGPGGYTFKDYIKVGTPLSILVMITAVSIIYYVWF</sequence>
<evidence type="ECO:0000313" key="10">
    <source>
        <dbReference type="Proteomes" id="UP001595989"/>
    </source>
</evidence>
<dbReference type="Gene3D" id="3.30.70.1450">
    <property type="entry name" value="Regulator of K+ conductance, C-terminal domain"/>
    <property type="match status" value="2"/>
</dbReference>
<evidence type="ECO:0000313" key="9">
    <source>
        <dbReference type="EMBL" id="MFC4558000.1"/>
    </source>
</evidence>
<feature type="transmembrane region" description="Helical" evidence="7">
    <location>
        <begin position="572"/>
        <end position="592"/>
    </location>
</feature>
<dbReference type="PROSITE" id="PS01271">
    <property type="entry name" value="NA_SULFATE"/>
    <property type="match status" value="1"/>
</dbReference>
<dbReference type="PANTHER" id="PTHR43652">
    <property type="entry name" value="BASIC AMINO ACID ANTIPORTER YFCC-RELATED"/>
    <property type="match status" value="1"/>
</dbReference>
<keyword evidence="4" id="KW-0677">Repeat</keyword>
<feature type="transmembrane region" description="Helical" evidence="7">
    <location>
        <begin position="479"/>
        <end position="500"/>
    </location>
</feature>
<dbReference type="PROSITE" id="PS51202">
    <property type="entry name" value="RCK_C"/>
    <property type="match status" value="2"/>
</dbReference>
<dbReference type="InterPro" id="IPR031312">
    <property type="entry name" value="Na/sul_symport_CS"/>
</dbReference>